<comment type="subcellular location">
    <subcellularLocation>
        <location evidence="1">Membrane</location>
    </subcellularLocation>
</comment>
<comment type="caution">
    <text evidence="6">The sequence shown here is derived from an EMBL/GenBank/DDBJ whole genome shotgun (WGS) entry which is preliminary data.</text>
</comment>
<dbReference type="InterPro" id="IPR013783">
    <property type="entry name" value="Ig-like_fold"/>
</dbReference>
<dbReference type="SUPFAM" id="SSF48726">
    <property type="entry name" value="Immunoglobulin"/>
    <property type="match status" value="2"/>
</dbReference>
<proteinExistence type="predicted"/>
<evidence type="ECO:0000313" key="7">
    <source>
        <dbReference type="Proteomes" id="UP000250572"/>
    </source>
</evidence>
<dbReference type="Proteomes" id="UP000250572">
    <property type="component" value="Unassembled WGS sequence"/>
</dbReference>
<keyword evidence="4" id="KW-1133">Transmembrane helix</keyword>
<protein>
    <recommendedName>
        <fullName evidence="5">Immunoglobulin domain-containing protein</fullName>
    </recommendedName>
</protein>
<feature type="domain" description="Immunoglobulin" evidence="5">
    <location>
        <begin position="67"/>
        <end position="166"/>
    </location>
</feature>
<dbReference type="SMART" id="SM00409">
    <property type="entry name" value="IG"/>
    <property type="match status" value="2"/>
</dbReference>
<gene>
    <name evidence="6" type="ORF">CCH79_00018976</name>
</gene>
<keyword evidence="2 4" id="KW-0812">Transmembrane</keyword>
<dbReference type="PANTHER" id="PTHR11860">
    <property type="entry name" value="POLYMERIC-IMMUNOGLOBULIN RECEPTOR"/>
    <property type="match status" value="1"/>
</dbReference>
<dbReference type="InterPro" id="IPR003599">
    <property type="entry name" value="Ig_sub"/>
</dbReference>
<dbReference type="GO" id="GO:0004888">
    <property type="term" value="F:transmembrane signaling receptor activity"/>
    <property type="evidence" value="ECO:0007669"/>
    <property type="project" value="TreeGrafter"/>
</dbReference>
<dbReference type="InterPro" id="IPR013106">
    <property type="entry name" value="Ig_V-set"/>
</dbReference>
<keyword evidence="7" id="KW-1185">Reference proteome</keyword>
<evidence type="ECO:0000256" key="2">
    <source>
        <dbReference type="ARBA" id="ARBA00022692"/>
    </source>
</evidence>
<reference evidence="6 7" key="1">
    <citation type="journal article" date="2018" name="G3 (Bethesda)">
        <title>A High-Quality Reference Genome for the Invasive Mosquitofish Gambusia affinis Using a Chicago Library.</title>
        <authorList>
            <person name="Hoffberg S.L."/>
            <person name="Troendle N.J."/>
            <person name="Glenn T.C."/>
            <person name="Mahmud O."/>
            <person name="Louha S."/>
            <person name="Chalopin D."/>
            <person name="Bennetzen J.L."/>
            <person name="Mauricio R."/>
        </authorList>
    </citation>
    <scope>NUCLEOTIDE SEQUENCE [LARGE SCALE GENOMIC DNA]</scope>
    <source>
        <strain evidence="6">NE01/NJP1002.9</strain>
        <tissue evidence="6">Muscle</tissue>
    </source>
</reference>
<evidence type="ECO:0000313" key="6">
    <source>
        <dbReference type="EMBL" id="PWA23247.1"/>
    </source>
</evidence>
<dbReference type="EMBL" id="NHOQ01001666">
    <property type="protein sequence ID" value="PWA23247.1"/>
    <property type="molecule type" value="Genomic_DNA"/>
</dbReference>
<dbReference type="Gene3D" id="2.60.40.10">
    <property type="entry name" value="Immunoglobulins"/>
    <property type="match status" value="2"/>
</dbReference>
<dbReference type="STRING" id="33528.ENSGAFP00000026291"/>
<evidence type="ECO:0000256" key="3">
    <source>
        <dbReference type="ARBA" id="ARBA00023136"/>
    </source>
</evidence>
<accession>A0A315VV07</accession>
<evidence type="ECO:0000256" key="4">
    <source>
        <dbReference type="SAM" id="Phobius"/>
    </source>
</evidence>
<evidence type="ECO:0000256" key="1">
    <source>
        <dbReference type="ARBA" id="ARBA00004370"/>
    </source>
</evidence>
<dbReference type="AlphaFoldDB" id="A0A315VV07"/>
<dbReference type="GO" id="GO:0005886">
    <property type="term" value="C:plasma membrane"/>
    <property type="evidence" value="ECO:0007669"/>
    <property type="project" value="TreeGrafter"/>
</dbReference>
<dbReference type="PANTHER" id="PTHR11860:SF87">
    <property type="entry name" value="CMRF35-LIKE MOLECULE 8"/>
    <property type="match status" value="1"/>
</dbReference>
<evidence type="ECO:0000259" key="5">
    <source>
        <dbReference type="SMART" id="SM00409"/>
    </source>
</evidence>
<feature type="transmembrane region" description="Helical" evidence="4">
    <location>
        <begin position="298"/>
        <end position="322"/>
    </location>
</feature>
<dbReference type="InterPro" id="IPR036179">
    <property type="entry name" value="Ig-like_dom_sf"/>
</dbReference>
<sequence>MQKVNQGNTDKPWEVPPGFMVEQRSVLVPIVSMFSQVHRRMVPHMDHRGRWGVYTLLVGSNSSLKTIIHFYRLPGQDLFITCYNLSPGPWRIFCKENCQGENILLNTTSNKAARGRNSIEYFESVFDKSYNLTVEVSSLTPSDSGLYRCGLTDSLSTFAKFKVVVAEALLDGRKDHDLRKDAGSSLTVACSFSFSGKTKYFCRGECEEEENILVYTDGDTAQSGRYSIGFDRYQSSDVFYVTIKNLTRSDSGRYRCLSYLNPRNNSYLDFNVSVSGVSSETTDPSPLDQNYRATCRELPLIVIVVTLAVTVVLLSAAVIVSYRKRSERGLEMRGSVSQPMETFACEWIPSEDLIYENLEPASRNQDRCLSCCLYISGSVSVSRPFRKPLQFNSNPPYDQSQKKSLRKPSMLHPFHKYVTNVSSRNSEDISSAVIDLQSRSLAGPRFFLFLLDVKQLWILIVHTWILFFTSVLMRIWVPAGFLFIGLHLVI</sequence>
<name>A0A315VV07_GAMAF</name>
<keyword evidence="3 4" id="KW-0472">Membrane</keyword>
<organism evidence="6 7">
    <name type="scientific">Gambusia affinis</name>
    <name type="common">Western mosquitofish</name>
    <name type="synonym">Heterandria affinis</name>
    <dbReference type="NCBI Taxonomy" id="33528"/>
    <lineage>
        <taxon>Eukaryota</taxon>
        <taxon>Metazoa</taxon>
        <taxon>Chordata</taxon>
        <taxon>Craniata</taxon>
        <taxon>Vertebrata</taxon>
        <taxon>Euteleostomi</taxon>
        <taxon>Actinopterygii</taxon>
        <taxon>Neopterygii</taxon>
        <taxon>Teleostei</taxon>
        <taxon>Neoteleostei</taxon>
        <taxon>Acanthomorphata</taxon>
        <taxon>Ovalentaria</taxon>
        <taxon>Atherinomorphae</taxon>
        <taxon>Cyprinodontiformes</taxon>
        <taxon>Poeciliidae</taxon>
        <taxon>Poeciliinae</taxon>
        <taxon>Gambusia</taxon>
    </lineage>
</organism>
<feature type="domain" description="Immunoglobulin" evidence="5">
    <location>
        <begin position="175"/>
        <end position="275"/>
    </location>
</feature>
<dbReference type="Pfam" id="PF07686">
    <property type="entry name" value="V-set"/>
    <property type="match status" value="1"/>
</dbReference>
<dbReference type="InterPro" id="IPR050671">
    <property type="entry name" value="CD300_family_receptors"/>
</dbReference>